<feature type="transmembrane region" description="Helical" evidence="1">
    <location>
        <begin position="92"/>
        <end position="112"/>
    </location>
</feature>
<sequence>MIIWKLSNNGRFSIKSCWDMIRDEAGEKFWAKHVLVPNKIAVFAWKLINRALPTDDRIQSKSINLARADVGAVLIEQMNPYTRMQRLKSMKIKSWFSFAMINFVFLPNSFWLSQV</sequence>
<dbReference type="EMBL" id="DUZY01000006">
    <property type="protein sequence ID" value="DAD42132.1"/>
    <property type="molecule type" value="Genomic_DNA"/>
</dbReference>
<comment type="caution">
    <text evidence="3">The sequence shown here is derived from an EMBL/GenBank/DDBJ whole genome shotgun (WGS) entry which is preliminary data.</text>
</comment>
<feature type="domain" description="Reverse transcriptase zinc-binding" evidence="2">
    <location>
        <begin position="12"/>
        <end position="65"/>
    </location>
</feature>
<evidence type="ECO:0000313" key="3">
    <source>
        <dbReference type="EMBL" id="DAD42132.1"/>
    </source>
</evidence>
<protein>
    <recommendedName>
        <fullName evidence="2">Reverse transcriptase zinc-binding domain-containing protein</fullName>
    </recommendedName>
</protein>
<keyword evidence="1" id="KW-0812">Transmembrane</keyword>
<evidence type="ECO:0000259" key="2">
    <source>
        <dbReference type="Pfam" id="PF13966"/>
    </source>
</evidence>
<organism evidence="3 4">
    <name type="scientific">Nelumbo nucifera</name>
    <name type="common">Sacred lotus</name>
    <dbReference type="NCBI Taxonomy" id="4432"/>
    <lineage>
        <taxon>Eukaryota</taxon>
        <taxon>Viridiplantae</taxon>
        <taxon>Streptophyta</taxon>
        <taxon>Embryophyta</taxon>
        <taxon>Tracheophyta</taxon>
        <taxon>Spermatophyta</taxon>
        <taxon>Magnoliopsida</taxon>
        <taxon>Proteales</taxon>
        <taxon>Nelumbonaceae</taxon>
        <taxon>Nelumbo</taxon>
    </lineage>
</organism>
<evidence type="ECO:0000256" key="1">
    <source>
        <dbReference type="SAM" id="Phobius"/>
    </source>
</evidence>
<dbReference type="AlphaFoldDB" id="A0A822ZAJ6"/>
<keyword evidence="4" id="KW-1185">Reference proteome</keyword>
<dbReference type="Proteomes" id="UP000607653">
    <property type="component" value="Unassembled WGS sequence"/>
</dbReference>
<dbReference type="InterPro" id="IPR026960">
    <property type="entry name" value="RVT-Znf"/>
</dbReference>
<proteinExistence type="predicted"/>
<keyword evidence="1" id="KW-0472">Membrane</keyword>
<keyword evidence="1" id="KW-1133">Transmembrane helix</keyword>
<reference evidence="3 4" key="1">
    <citation type="journal article" date="2020" name="Mol. Biol. Evol.">
        <title>Distinct Expression and Methylation Patterns for Genes with Different Fates following a Single Whole-Genome Duplication in Flowering Plants.</title>
        <authorList>
            <person name="Shi T."/>
            <person name="Rahmani R.S."/>
            <person name="Gugger P.F."/>
            <person name="Wang M."/>
            <person name="Li H."/>
            <person name="Zhang Y."/>
            <person name="Li Z."/>
            <person name="Wang Q."/>
            <person name="Van de Peer Y."/>
            <person name="Marchal K."/>
            <person name="Chen J."/>
        </authorList>
    </citation>
    <scope>NUCLEOTIDE SEQUENCE [LARGE SCALE GENOMIC DNA]</scope>
    <source>
        <tissue evidence="3">Leaf</tissue>
    </source>
</reference>
<evidence type="ECO:0000313" key="4">
    <source>
        <dbReference type="Proteomes" id="UP000607653"/>
    </source>
</evidence>
<gene>
    <name evidence="3" type="ORF">HUJ06_000362</name>
</gene>
<accession>A0A822ZAJ6</accession>
<dbReference type="Pfam" id="PF13966">
    <property type="entry name" value="zf-RVT"/>
    <property type="match status" value="1"/>
</dbReference>
<name>A0A822ZAJ6_NELNU</name>